<dbReference type="InterPro" id="IPR036770">
    <property type="entry name" value="Ankyrin_rpt-contain_sf"/>
</dbReference>
<organism evidence="6 7">
    <name type="scientific">Dendryphion nanum</name>
    <dbReference type="NCBI Taxonomy" id="256645"/>
    <lineage>
        <taxon>Eukaryota</taxon>
        <taxon>Fungi</taxon>
        <taxon>Dikarya</taxon>
        <taxon>Ascomycota</taxon>
        <taxon>Pezizomycotina</taxon>
        <taxon>Dothideomycetes</taxon>
        <taxon>Pleosporomycetidae</taxon>
        <taxon>Pleosporales</taxon>
        <taxon>Torulaceae</taxon>
        <taxon>Dendryphion</taxon>
    </lineage>
</organism>
<proteinExistence type="predicted"/>
<dbReference type="InterPro" id="IPR002110">
    <property type="entry name" value="Ankyrin_rpt"/>
</dbReference>
<evidence type="ECO:0000256" key="2">
    <source>
        <dbReference type="ARBA" id="ARBA00023043"/>
    </source>
</evidence>
<keyword evidence="2 3" id="KW-0040">ANK repeat</keyword>
<dbReference type="Gene3D" id="3.30.160.60">
    <property type="entry name" value="Classic Zinc Finger"/>
    <property type="match status" value="1"/>
</dbReference>
<reference evidence="6" key="1">
    <citation type="journal article" date="2021" name="Nat. Commun.">
        <title>Genetic determinants of endophytism in the Arabidopsis root mycobiome.</title>
        <authorList>
            <person name="Mesny F."/>
            <person name="Miyauchi S."/>
            <person name="Thiergart T."/>
            <person name="Pickel B."/>
            <person name="Atanasova L."/>
            <person name="Karlsson M."/>
            <person name="Huettel B."/>
            <person name="Barry K.W."/>
            <person name="Haridas S."/>
            <person name="Chen C."/>
            <person name="Bauer D."/>
            <person name="Andreopoulos W."/>
            <person name="Pangilinan J."/>
            <person name="LaButti K."/>
            <person name="Riley R."/>
            <person name="Lipzen A."/>
            <person name="Clum A."/>
            <person name="Drula E."/>
            <person name="Henrissat B."/>
            <person name="Kohler A."/>
            <person name="Grigoriev I.V."/>
            <person name="Martin F.M."/>
            <person name="Hacquard S."/>
        </authorList>
    </citation>
    <scope>NUCLEOTIDE SEQUENCE</scope>
    <source>
        <strain evidence="6">MPI-CAGE-CH-0243</strain>
    </source>
</reference>
<dbReference type="SUPFAM" id="SSF57667">
    <property type="entry name" value="beta-beta-alpha zinc fingers"/>
    <property type="match status" value="1"/>
</dbReference>
<dbReference type="EMBL" id="JAGMWT010000005">
    <property type="protein sequence ID" value="KAH7128754.1"/>
    <property type="molecule type" value="Genomic_DNA"/>
</dbReference>
<feature type="domain" description="C2H2-type" evidence="5">
    <location>
        <begin position="7"/>
        <end position="34"/>
    </location>
</feature>
<evidence type="ECO:0000259" key="5">
    <source>
        <dbReference type="PROSITE" id="PS50157"/>
    </source>
</evidence>
<dbReference type="Gene3D" id="1.25.40.20">
    <property type="entry name" value="Ankyrin repeat-containing domain"/>
    <property type="match status" value="3"/>
</dbReference>
<keyword evidence="4" id="KW-0479">Metal-binding</keyword>
<feature type="repeat" description="ANK" evidence="3">
    <location>
        <begin position="135"/>
        <end position="160"/>
    </location>
</feature>
<protein>
    <submittedName>
        <fullName evidence="6">Ankyrin repeat-containing domain protein</fullName>
    </submittedName>
</protein>
<dbReference type="InterPro" id="IPR013087">
    <property type="entry name" value="Znf_C2H2_type"/>
</dbReference>
<feature type="repeat" description="ANK" evidence="3">
    <location>
        <begin position="500"/>
        <end position="523"/>
    </location>
</feature>
<evidence type="ECO:0000256" key="3">
    <source>
        <dbReference type="PROSITE-ProRule" id="PRU00023"/>
    </source>
</evidence>
<dbReference type="SUPFAM" id="SSF48403">
    <property type="entry name" value="Ankyrin repeat"/>
    <property type="match status" value="3"/>
</dbReference>
<dbReference type="Proteomes" id="UP000700596">
    <property type="component" value="Unassembled WGS sequence"/>
</dbReference>
<dbReference type="Pfam" id="PF12796">
    <property type="entry name" value="Ank_2"/>
    <property type="match status" value="6"/>
</dbReference>
<dbReference type="PROSITE" id="PS50297">
    <property type="entry name" value="ANK_REP_REGION"/>
    <property type="match status" value="2"/>
</dbReference>
<feature type="domain" description="C2H2-type" evidence="5">
    <location>
        <begin position="33"/>
        <end position="56"/>
    </location>
</feature>
<gene>
    <name evidence="6" type="ORF">B0J11DRAFT_525684</name>
</gene>
<keyword evidence="7" id="KW-1185">Reference proteome</keyword>
<dbReference type="Pfam" id="PF05605">
    <property type="entry name" value="zf-Di19"/>
    <property type="match status" value="1"/>
</dbReference>
<name>A0A9P9DYE8_9PLEO</name>
<keyword evidence="1" id="KW-0677">Repeat</keyword>
<dbReference type="PANTHER" id="PTHR24198:SF165">
    <property type="entry name" value="ANKYRIN REPEAT-CONTAINING PROTEIN-RELATED"/>
    <property type="match status" value="1"/>
</dbReference>
<evidence type="ECO:0000256" key="4">
    <source>
        <dbReference type="PROSITE-ProRule" id="PRU00042"/>
    </source>
</evidence>
<dbReference type="SMART" id="SM00248">
    <property type="entry name" value="ANK"/>
    <property type="match status" value="16"/>
</dbReference>
<dbReference type="PROSITE" id="PS50157">
    <property type="entry name" value="ZINC_FINGER_C2H2_2"/>
    <property type="match status" value="3"/>
</dbReference>
<evidence type="ECO:0000313" key="7">
    <source>
        <dbReference type="Proteomes" id="UP000700596"/>
    </source>
</evidence>
<dbReference type="AlphaFoldDB" id="A0A9P9DYE8"/>
<evidence type="ECO:0000313" key="6">
    <source>
        <dbReference type="EMBL" id="KAH7128754.1"/>
    </source>
</evidence>
<dbReference type="PROSITE" id="PS50088">
    <property type="entry name" value="ANK_REPEAT"/>
    <property type="match status" value="2"/>
</dbReference>
<keyword evidence="4" id="KW-0863">Zinc-finger</keyword>
<dbReference type="InterPro" id="IPR008598">
    <property type="entry name" value="Di19_Zn-bd"/>
</dbReference>
<dbReference type="SMART" id="SM00355">
    <property type="entry name" value="ZnF_C2H2"/>
    <property type="match status" value="3"/>
</dbReference>
<dbReference type="PANTHER" id="PTHR24198">
    <property type="entry name" value="ANKYRIN REPEAT AND PROTEIN KINASE DOMAIN-CONTAINING PROTEIN"/>
    <property type="match status" value="1"/>
</dbReference>
<comment type="caution">
    <text evidence="6">The sequence shown here is derived from an EMBL/GenBank/DDBJ whole genome shotgun (WGS) entry which is preliminary data.</text>
</comment>
<dbReference type="InterPro" id="IPR036236">
    <property type="entry name" value="Znf_C2H2_sf"/>
</dbReference>
<evidence type="ECO:0000256" key="1">
    <source>
        <dbReference type="ARBA" id="ARBA00022737"/>
    </source>
</evidence>
<accession>A0A9P9DYE8</accession>
<dbReference type="PROSITE" id="PS00028">
    <property type="entry name" value="ZINC_FINGER_C2H2_1"/>
    <property type="match status" value="3"/>
</dbReference>
<dbReference type="GO" id="GO:0008270">
    <property type="term" value="F:zinc ion binding"/>
    <property type="evidence" value="ECO:0007669"/>
    <property type="project" value="UniProtKB-KW"/>
</dbReference>
<sequence>MSNSERYSCDTCPQTFETRGKCNRHIKRHTKPDQCPSCPRAFASQSDLNRHKQARHRVGNKKHMCAICHNEYSRKDNYIKHMRMAHPKNQIEKDINSAESTAALPNIWDAASTGNISLIQRLVSDGLEIDSAADDGSTMLHCAARAGHSNTAQFLLDQGAGNSRNAIDRSPLDEAVIGGNIDTFKTLLQVEIRTGNGPQWKDLLYKAVGAGSKDVTHLILTEFGMDHMIDLSLFHHAAKLGQQDMAQRLLDYPGLTVENRDKFGCGVIHYAAAYGHATLVKAILAKNRNEICSRLPKSGYYFRRASNATPIWLTASRGHDNVVELLLKYDEVDVPELSTVLPVIAKRGHSQVVRMLLAHESIDVNAGTHSTPLEEAASSGHTKIVQMLLAHESINVNAGTYSTPLEKAISSGHIEIVRMLLAHESINVNAGTYSTPLEKAISSGYTEIVRMLLDRIDINVNIGNGGRDTAFFEAVVMNRSEMVRQFLSHKQIDINQTYYAGNTALHVAVLTDRIEIVKFLLSHKPIDINRCNEAQKTALDIAISYKRLEMVKLLLDCENINVNVTSPGRYDESETCIHCAVDKDNFPLIELLFNYEKFEKDPRTTNNLSPLHIAVNNCSISVVALLAKCKDVDVNARILNTYRENSMRGKSAIELARSQGYHNIARLLLDNGAVEDGYGPSDVGLC</sequence>
<feature type="domain" description="C2H2-type" evidence="5">
    <location>
        <begin position="63"/>
        <end position="91"/>
    </location>
</feature>
<dbReference type="OrthoDB" id="5596414at2759"/>
<keyword evidence="4" id="KW-0862">Zinc</keyword>